<evidence type="ECO:0000313" key="6">
    <source>
        <dbReference type="EMBL" id="KAK3940799.1"/>
    </source>
</evidence>
<keyword evidence="5" id="KW-1133">Transmembrane helix</keyword>
<dbReference type="GO" id="GO:0005743">
    <property type="term" value="C:mitochondrial inner membrane"/>
    <property type="evidence" value="ECO:0007669"/>
    <property type="project" value="UniProtKB-SubCell"/>
</dbReference>
<accession>A0AAN6N9B4</accession>
<dbReference type="EMBL" id="MU853791">
    <property type="protein sequence ID" value="KAK3940799.1"/>
    <property type="molecule type" value="Genomic_DNA"/>
</dbReference>
<evidence type="ECO:0000256" key="1">
    <source>
        <dbReference type="ARBA" id="ARBA00004273"/>
    </source>
</evidence>
<keyword evidence="4 5" id="KW-0472">Membrane</keyword>
<comment type="caution">
    <text evidence="6">The sequence shown here is derived from an EMBL/GenBank/DDBJ whole genome shotgun (WGS) entry which is preliminary data.</text>
</comment>
<dbReference type="Proteomes" id="UP001303473">
    <property type="component" value="Unassembled WGS sequence"/>
</dbReference>
<evidence type="ECO:0000256" key="3">
    <source>
        <dbReference type="ARBA" id="ARBA00023128"/>
    </source>
</evidence>
<evidence type="ECO:0000256" key="5">
    <source>
        <dbReference type="SAM" id="Phobius"/>
    </source>
</evidence>
<keyword evidence="5" id="KW-0812">Transmembrane</keyword>
<organism evidence="6 7">
    <name type="scientific">Diplogelasinospora grovesii</name>
    <dbReference type="NCBI Taxonomy" id="303347"/>
    <lineage>
        <taxon>Eukaryota</taxon>
        <taxon>Fungi</taxon>
        <taxon>Dikarya</taxon>
        <taxon>Ascomycota</taxon>
        <taxon>Pezizomycotina</taxon>
        <taxon>Sordariomycetes</taxon>
        <taxon>Sordariomycetidae</taxon>
        <taxon>Sordariales</taxon>
        <taxon>Diplogelasinosporaceae</taxon>
        <taxon>Diplogelasinospora</taxon>
    </lineage>
</organism>
<evidence type="ECO:0000256" key="2">
    <source>
        <dbReference type="ARBA" id="ARBA00022792"/>
    </source>
</evidence>
<keyword evidence="3" id="KW-0496">Mitochondrion</keyword>
<sequence length="70" mass="8352">MAGFIYAENKVPQYQRMYQQAYRAHTRLWKISPRSTFMLTPFTILMWGTFGGCMWMMGRKVMGKNTWFGN</sequence>
<protein>
    <submittedName>
        <fullName evidence="6">Uncharacterized protein</fullName>
    </submittedName>
</protein>
<keyword evidence="2" id="KW-0999">Mitochondrion inner membrane</keyword>
<keyword evidence="7" id="KW-1185">Reference proteome</keyword>
<feature type="transmembrane region" description="Helical" evidence="5">
    <location>
        <begin position="37"/>
        <end position="57"/>
    </location>
</feature>
<dbReference type="InterPro" id="IPR039297">
    <property type="entry name" value="COX7a"/>
</dbReference>
<comment type="subcellular location">
    <subcellularLocation>
        <location evidence="1">Mitochondrion inner membrane</location>
    </subcellularLocation>
</comment>
<reference evidence="7" key="1">
    <citation type="journal article" date="2023" name="Mol. Phylogenet. Evol.">
        <title>Genome-scale phylogeny and comparative genomics of the fungal order Sordariales.</title>
        <authorList>
            <person name="Hensen N."/>
            <person name="Bonometti L."/>
            <person name="Westerberg I."/>
            <person name="Brannstrom I.O."/>
            <person name="Guillou S."/>
            <person name="Cros-Aarteil S."/>
            <person name="Calhoun S."/>
            <person name="Haridas S."/>
            <person name="Kuo A."/>
            <person name="Mondo S."/>
            <person name="Pangilinan J."/>
            <person name="Riley R."/>
            <person name="LaButti K."/>
            <person name="Andreopoulos B."/>
            <person name="Lipzen A."/>
            <person name="Chen C."/>
            <person name="Yan M."/>
            <person name="Daum C."/>
            <person name="Ng V."/>
            <person name="Clum A."/>
            <person name="Steindorff A."/>
            <person name="Ohm R.A."/>
            <person name="Martin F."/>
            <person name="Silar P."/>
            <person name="Natvig D.O."/>
            <person name="Lalanne C."/>
            <person name="Gautier V."/>
            <person name="Ament-Velasquez S.L."/>
            <person name="Kruys A."/>
            <person name="Hutchinson M.I."/>
            <person name="Powell A.J."/>
            <person name="Barry K."/>
            <person name="Miller A.N."/>
            <person name="Grigoriev I.V."/>
            <person name="Debuchy R."/>
            <person name="Gladieux P."/>
            <person name="Hiltunen Thoren M."/>
            <person name="Johannesson H."/>
        </authorList>
    </citation>
    <scope>NUCLEOTIDE SEQUENCE [LARGE SCALE GENOMIC DNA]</scope>
    <source>
        <strain evidence="7">CBS 340.73</strain>
    </source>
</reference>
<gene>
    <name evidence="6" type="ORF">QBC46DRAFT_384245</name>
</gene>
<evidence type="ECO:0000256" key="4">
    <source>
        <dbReference type="ARBA" id="ARBA00023136"/>
    </source>
</evidence>
<evidence type="ECO:0000313" key="7">
    <source>
        <dbReference type="Proteomes" id="UP001303473"/>
    </source>
</evidence>
<dbReference type="AlphaFoldDB" id="A0AAN6N9B4"/>
<proteinExistence type="predicted"/>
<name>A0AAN6N9B4_9PEZI</name>
<dbReference type="Pfam" id="PF02238">
    <property type="entry name" value="COX7a"/>
    <property type="match status" value="1"/>
</dbReference>